<reference evidence="5" key="1">
    <citation type="journal article" date="2022" name="Int. J. Syst. Evol. Microbiol.">
        <title>Genome-based, phenotypic and chemotaxonomic classification of Faecalibacterium strains: proposal of three novel species Faecalibacterium duncaniae sp. nov., Faecalibacterium hattorii sp. nov. and Faecalibacterium gallinarum sp. nov. .</title>
        <authorList>
            <person name="Sakamoto M."/>
            <person name="Sakurai N."/>
            <person name="Tanno H."/>
            <person name="Iino T."/>
            <person name="Ohkuma M."/>
            <person name="Endo A."/>
        </authorList>
    </citation>
    <scope>NUCLEOTIDE SEQUENCE</scope>
    <source>
        <strain evidence="5">JCM 17207</strain>
    </source>
</reference>
<comment type="caution">
    <text evidence="5">The sequence shown here is derived from an EMBL/GenBank/DDBJ whole genome shotgun (WGS) entry which is preliminary data.</text>
</comment>
<evidence type="ECO:0000256" key="1">
    <source>
        <dbReference type="ARBA" id="ARBA00022723"/>
    </source>
</evidence>
<protein>
    <submittedName>
        <fullName evidence="5">Ferredoxin</fullName>
    </submittedName>
</protein>
<proteinExistence type="predicted"/>
<evidence type="ECO:0000256" key="2">
    <source>
        <dbReference type="ARBA" id="ARBA00023004"/>
    </source>
</evidence>
<dbReference type="PROSITE" id="PS51379">
    <property type="entry name" value="4FE4S_FER_2"/>
    <property type="match status" value="2"/>
</dbReference>
<keyword evidence="1" id="KW-0479">Metal-binding</keyword>
<dbReference type="InterPro" id="IPR017900">
    <property type="entry name" value="4Fe4S_Fe_S_CS"/>
</dbReference>
<sequence>MELACVYALSFSPTGSTRRAVGRIARQLAGVLDLPWREIPWTLPAQRAEARVFGPSDLVVMGGPTYAGKLPNKILPDYQSKLRGSGTPAVAVVTFGNRSFDNALAELCAVLEADGFQLAGAGAFGAVHAFTDALAPGRPGPADEAQMDDFARRLAEKLRADEPLQPLAVPGDPAAPYYTPRREDGQPAKFLKAKPRTDPARCGGCGLCAQNCPMGSIDRARPDQVTGVCIKCQSCVRGCPRQAKYFDDPEFLSHITMLEQNFQRPAENQLFFPGEGGTGR</sequence>
<dbReference type="SUPFAM" id="SSF54862">
    <property type="entry name" value="4Fe-4S ferredoxins"/>
    <property type="match status" value="1"/>
</dbReference>
<feature type="domain" description="4Fe-4S ferredoxin-type" evidence="4">
    <location>
        <begin position="229"/>
        <end position="249"/>
    </location>
</feature>
<keyword evidence="6" id="KW-1185">Reference proteome</keyword>
<dbReference type="GO" id="GO:0051536">
    <property type="term" value="F:iron-sulfur cluster binding"/>
    <property type="evidence" value="ECO:0007669"/>
    <property type="project" value="UniProtKB-KW"/>
</dbReference>
<accession>A0AA37J5E6</accession>
<dbReference type="Pfam" id="PF00037">
    <property type="entry name" value="Fer4"/>
    <property type="match status" value="1"/>
</dbReference>
<dbReference type="RefSeq" id="WP_238318147.1">
    <property type="nucleotide sequence ID" value="NZ_BQKV01000115.1"/>
</dbReference>
<keyword evidence="2" id="KW-0408">Iron</keyword>
<dbReference type="InterPro" id="IPR029039">
    <property type="entry name" value="Flavoprotein-like_sf"/>
</dbReference>
<keyword evidence="3" id="KW-0411">Iron-sulfur</keyword>
<evidence type="ECO:0000313" key="5">
    <source>
        <dbReference type="EMBL" id="GJN65961.1"/>
    </source>
</evidence>
<dbReference type="PANTHER" id="PTHR43122:SF1">
    <property type="entry name" value="IRON-SULFUR-BINDING PROTEIN"/>
    <property type="match status" value="1"/>
</dbReference>
<dbReference type="Gene3D" id="3.30.70.20">
    <property type="match status" value="1"/>
</dbReference>
<evidence type="ECO:0000313" key="6">
    <source>
        <dbReference type="Proteomes" id="UP001055185"/>
    </source>
</evidence>
<dbReference type="SUPFAM" id="SSF52218">
    <property type="entry name" value="Flavoproteins"/>
    <property type="match status" value="1"/>
</dbReference>
<name>A0AA37J5E6_9FIRM</name>
<feature type="domain" description="4Fe-4S ferredoxin-type" evidence="4">
    <location>
        <begin position="193"/>
        <end position="222"/>
    </location>
</feature>
<evidence type="ECO:0000259" key="4">
    <source>
        <dbReference type="PROSITE" id="PS51379"/>
    </source>
</evidence>
<dbReference type="Proteomes" id="UP001055185">
    <property type="component" value="Unassembled WGS sequence"/>
</dbReference>
<organism evidence="5 6">
    <name type="scientific">Faecalibacterium gallinarum</name>
    <dbReference type="NCBI Taxonomy" id="2903556"/>
    <lineage>
        <taxon>Bacteria</taxon>
        <taxon>Bacillati</taxon>
        <taxon>Bacillota</taxon>
        <taxon>Clostridia</taxon>
        <taxon>Eubacteriales</taxon>
        <taxon>Oscillospiraceae</taxon>
        <taxon>Faecalibacterium</taxon>
    </lineage>
</organism>
<dbReference type="PANTHER" id="PTHR43122">
    <property type="entry name" value="FERREDOXIN SUBUNIT OF PYRUVATE:FLAVODOXIN OXIDOREDUCTASE-RELATED"/>
    <property type="match status" value="1"/>
</dbReference>
<dbReference type="PROSITE" id="PS00198">
    <property type="entry name" value="4FE4S_FER_1"/>
    <property type="match status" value="2"/>
</dbReference>
<dbReference type="EMBL" id="BQKV01000115">
    <property type="protein sequence ID" value="GJN65961.1"/>
    <property type="molecule type" value="Genomic_DNA"/>
</dbReference>
<dbReference type="Gene3D" id="3.40.50.360">
    <property type="match status" value="1"/>
</dbReference>
<dbReference type="AlphaFoldDB" id="A0AA37J5E6"/>
<gene>
    <name evidence="5" type="primary">fesA</name>
    <name evidence="5" type="ORF">JCM17207_25860</name>
</gene>
<dbReference type="InterPro" id="IPR017896">
    <property type="entry name" value="4Fe4S_Fe-S-bd"/>
</dbReference>
<evidence type="ECO:0000256" key="3">
    <source>
        <dbReference type="ARBA" id="ARBA00023014"/>
    </source>
</evidence>
<dbReference type="GO" id="GO:0046872">
    <property type="term" value="F:metal ion binding"/>
    <property type="evidence" value="ECO:0007669"/>
    <property type="project" value="UniProtKB-KW"/>
</dbReference>